<dbReference type="AlphaFoldDB" id="A0A847UGH5"/>
<dbReference type="Proteomes" id="UP000608662">
    <property type="component" value="Unassembled WGS sequence"/>
</dbReference>
<dbReference type="Gene3D" id="3.90.550.10">
    <property type="entry name" value="Spore Coat Polysaccharide Biosynthesis Protein SpsA, Chain A"/>
    <property type="match status" value="1"/>
</dbReference>
<dbReference type="InterPro" id="IPR029044">
    <property type="entry name" value="Nucleotide-diphossugar_trans"/>
</dbReference>
<evidence type="ECO:0000313" key="2">
    <source>
        <dbReference type="Proteomes" id="UP000608662"/>
    </source>
</evidence>
<keyword evidence="1" id="KW-0808">Transferase</keyword>
<accession>A0A847UGH5</accession>
<organism evidence="1 2">
    <name type="scientific">Halomicrobium mukohataei</name>
    <dbReference type="NCBI Taxonomy" id="57705"/>
    <lineage>
        <taxon>Archaea</taxon>
        <taxon>Methanobacteriati</taxon>
        <taxon>Methanobacteriota</taxon>
        <taxon>Stenosarchaea group</taxon>
        <taxon>Halobacteria</taxon>
        <taxon>Halobacteriales</taxon>
        <taxon>Haloarculaceae</taxon>
        <taxon>Halomicrobium</taxon>
    </lineage>
</organism>
<dbReference type="SUPFAM" id="SSF53448">
    <property type="entry name" value="Nucleotide-diphospho-sugar transferases"/>
    <property type="match status" value="1"/>
</dbReference>
<protein>
    <submittedName>
        <fullName evidence="1">Glycosyl transferase family 2</fullName>
    </submittedName>
</protein>
<proteinExistence type="predicted"/>
<sequence>MEYVQERIATLHDYDDTNPDAPTDRAAVVVPMTEREHASLAAEHVLSTLASVDPERVYVPLRASPGEVVAVTEWIDGFDFDAEVLWCNAPRVEEHLRERDLVAEAGKGRDVWLALGVAARHDYVVVHDADATSYGAEHVPKLLAPLAGDHSFVKGYYARVEDGRLYGRLFRLFVRPLLRALDETVDHPVIDYLLSFRYALAGEFAATSAVARSLRAQPGWGLEIGTLGDAYDAAGFSGSAQVDLGTHEHDHRSVGGPSGLGDMCEAVGSALFRVLDDQGVAVDYDRLRDAYTTAADALVDQYAADARFNGLTYDAASEREQVREYVRGVADPGEDRRLPAWDRCDVAPETIRGLSRDAIDERE</sequence>
<gene>
    <name evidence="1" type="ORF">GOC74_15570</name>
</gene>
<dbReference type="OrthoDB" id="123709at2157"/>
<name>A0A847UGH5_9EURY</name>
<evidence type="ECO:0000313" key="1">
    <source>
        <dbReference type="EMBL" id="NLV11347.1"/>
    </source>
</evidence>
<reference evidence="1" key="1">
    <citation type="submission" date="2019-12" db="EMBL/GenBank/DDBJ databases">
        <title>Whole-genome sequence of Halomicrobium mukohataei pws1.</title>
        <authorList>
            <person name="Verma D.K."/>
            <person name="Gopal K."/>
            <person name="Prasad E.S."/>
        </authorList>
    </citation>
    <scope>NUCLEOTIDE SEQUENCE</scope>
    <source>
        <strain evidence="1">Pws1</strain>
    </source>
</reference>
<dbReference type="EMBL" id="WOYG01000001">
    <property type="protein sequence ID" value="NLV11347.1"/>
    <property type="molecule type" value="Genomic_DNA"/>
</dbReference>
<comment type="caution">
    <text evidence="1">The sequence shown here is derived from an EMBL/GenBank/DDBJ whole genome shotgun (WGS) entry which is preliminary data.</text>
</comment>
<dbReference type="RefSeq" id="WP_170095040.1">
    <property type="nucleotide sequence ID" value="NZ_WOYG01000001.1"/>
</dbReference>
<dbReference type="GO" id="GO:0016740">
    <property type="term" value="F:transferase activity"/>
    <property type="evidence" value="ECO:0007669"/>
    <property type="project" value="UniProtKB-KW"/>
</dbReference>